<dbReference type="InterPro" id="IPR049326">
    <property type="entry name" value="Rhodopsin_dom_fungi"/>
</dbReference>
<dbReference type="InterPro" id="IPR052337">
    <property type="entry name" value="SAT4-like"/>
</dbReference>
<dbReference type="Pfam" id="PF20684">
    <property type="entry name" value="Fung_rhodopsin"/>
    <property type="match status" value="1"/>
</dbReference>
<dbReference type="EnsemblFungi" id="CEF74692">
    <property type="protein sequence ID" value="CEF74692"/>
    <property type="gene ID" value="FGRRES_15986"/>
</dbReference>
<evidence type="ECO:0000256" key="5">
    <source>
        <dbReference type="ARBA" id="ARBA00038359"/>
    </source>
</evidence>
<feature type="transmembrane region" description="Helical" evidence="6">
    <location>
        <begin position="12"/>
        <end position="30"/>
    </location>
</feature>
<keyword evidence="2 6" id="KW-0812">Transmembrane</keyword>
<evidence type="ECO:0000256" key="6">
    <source>
        <dbReference type="SAM" id="Phobius"/>
    </source>
</evidence>
<gene>
    <name evidence="8" type="primary">FG02405.1</name>
</gene>
<proteinExistence type="inferred from homology"/>
<reference evidence="8" key="3">
    <citation type="submission" date="2017-01" db="UniProtKB">
        <authorList>
            <consortium name="EnsemblFungi"/>
        </authorList>
    </citation>
    <scope>IDENTIFICATION</scope>
    <source>
        <strain evidence="8">PH-1 / ATCC MYA-4620 / FGSC 9075 / NRRL 31084</strain>
    </source>
</reference>
<accession>A0A0E0RTW7</accession>
<dbReference type="GO" id="GO:0016020">
    <property type="term" value="C:membrane"/>
    <property type="evidence" value="ECO:0007669"/>
    <property type="project" value="UniProtKB-SubCell"/>
</dbReference>
<protein>
    <recommendedName>
        <fullName evidence="7">Rhodopsin domain-containing protein</fullName>
    </recommendedName>
</protein>
<reference evidence="8" key="2">
    <citation type="journal article" date="2010" name="Nature">
        <title>Comparative genomics reveals mobile pathogenicity chromosomes in Fusarium.</title>
        <authorList>
            <person name="Ma L.J."/>
            <person name="van der Does H.C."/>
            <person name="Borkovich K.A."/>
            <person name="Coleman J.J."/>
            <person name="Daboussi M.J."/>
            <person name="Di Pietro A."/>
            <person name="Dufresne M."/>
            <person name="Freitag M."/>
            <person name="Grabherr M."/>
            <person name="Henrissat B."/>
            <person name="Houterman P.M."/>
            <person name="Kang S."/>
            <person name="Shim W.B."/>
            <person name="Woloshuk C."/>
            <person name="Xie X."/>
            <person name="Xu J.R."/>
            <person name="Antoniw J."/>
            <person name="Baker S.E."/>
            <person name="Bluhm B.H."/>
            <person name="Breakspear A."/>
            <person name="Brown D.W."/>
            <person name="Butchko R.A."/>
            <person name="Chapman S."/>
            <person name="Coulson R."/>
            <person name="Coutinho P.M."/>
            <person name="Danchin E.G."/>
            <person name="Diener A."/>
            <person name="Gale L.R."/>
            <person name="Gardiner D.M."/>
            <person name="Goff S."/>
            <person name="Hammond-Kosack K.E."/>
            <person name="Hilburn K."/>
            <person name="Hua-Van A."/>
            <person name="Jonkers W."/>
            <person name="Kazan K."/>
            <person name="Kodira C.D."/>
            <person name="Koehrsen M."/>
            <person name="Kumar L."/>
            <person name="Lee Y.H."/>
            <person name="Li L."/>
            <person name="Manners J.M."/>
            <person name="Miranda-Saavedra D."/>
            <person name="Mukherjee M."/>
            <person name="Park G."/>
            <person name="Park J."/>
            <person name="Park S.Y."/>
            <person name="Proctor R.H."/>
            <person name="Regev A."/>
            <person name="Ruiz-Roldan M.C."/>
            <person name="Sain D."/>
            <person name="Sakthikumar S."/>
            <person name="Sykes S."/>
            <person name="Schwartz D.C."/>
            <person name="Turgeon B.G."/>
            <person name="Wapinski I."/>
            <person name="Yoder O."/>
            <person name="Young S."/>
            <person name="Zeng Q."/>
            <person name="Zhou S."/>
            <person name="Galagan J."/>
            <person name="Cuomo C.A."/>
            <person name="Kistler H.C."/>
            <person name="Rep M."/>
        </authorList>
    </citation>
    <scope>GENOME REANNOTATION</scope>
    <source>
        <strain evidence="8">PH-1 / ATCC MYA-4620 / FGSC 9075 / NRRL 31084</strain>
    </source>
</reference>
<evidence type="ECO:0000256" key="2">
    <source>
        <dbReference type="ARBA" id="ARBA00022692"/>
    </source>
</evidence>
<dbReference type="AlphaFoldDB" id="A0A098D8B2"/>
<keyword evidence="3 6" id="KW-1133">Transmembrane helix</keyword>
<dbReference type="EMBL" id="HG970332">
    <property type="status" value="NOT_ANNOTATED_CDS"/>
    <property type="molecule type" value="Genomic_DNA"/>
</dbReference>
<evidence type="ECO:0000256" key="1">
    <source>
        <dbReference type="ARBA" id="ARBA00004141"/>
    </source>
</evidence>
<keyword evidence="4 6" id="KW-0472">Membrane</keyword>
<organism evidence="8">
    <name type="scientific">Gibberella zeae (strain ATCC MYA-4620 / CBS 123657 / FGSC 9075 / NRRL 31084 / PH-1)</name>
    <name type="common">Wheat head blight fungus</name>
    <name type="synonym">Fusarium graminearum</name>
    <dbReference type="NCBI Taxonomy" id="229533"/>
    <lineage>
        <taxon>Eukaryota</taxon>
        <taxon>Fungi</taxon>
        <taxon>Dikarya</taxon>
        <taxon>Ascomycota</taxon>
        <taxon>Pezizomycotina</taxon>
        <taxon>Sordariomycetes</taxon>
        <taxon>Hypocreomycetidae</taxon>
        <taxon>Hypocreales</taxon>
        <taxon>Nectriaceae</taxon>
        <taxon>Fusarium</taxon>
    </lineage>
</organism>
<dbReference type="PANTHER" id="PTHR33048">
    <property type="entry name" value="PTH11-LIKE INTEGRAL MEMBRANE PROTEIN (AFU_ORTHOLOGUE AFUA_5G11245)"/>
    <property type="match status" value="1"/>
</dbReference>
<evidence type="ECO:0000313" key="8">
    <source>
        <dbReference type="EnsemblFungi" id="CEF74692"/>
    </source>
</evidence>
<name>A0A098D8B2_GIBZE</name>
<sequence length="371" mass="41997">MISSKAVMSFEWSLMIIAYFLVAARVYVRVWLRNAKIYSADYLLFAGLAACQGLLICDTMTYRMNAMDDFTISNVALKKVCFHSYAQNKNSSSQQIRFATNYFFDFGIYFPKFSIIAFYFNLVPFTHPGMRTLLYALAGLTASFSLVTLFSDTFWCGPDPSVNWLDTDEDHCQAFMSMKLMRINWAMNFTSEVLNVLYPLPLLKELKVNSRRKKAGLAVIFGLGLITIFVSIGRFIQTTFVSNDISICNVTTVHLIYDIWATAEICISVMVVASTALRPLLRKMSSMSMLSSHERSRHHQAGPIRPAQNMGVGTIGSGTYWNRRRRKDSLSGSETEMNTTNGIVLTQQVMVSRETIVAIPEVQEVQEEFKV</sequence>
<evidence type="ECO:0000256" key="4">
    <source>
        <dbReference type="ARBA" id="ARBA00023136"/>
    </source>
</evidence>
<feature type="transmembrane region" description="Helical" evidence="6">
    <location>
        <begin position="132"/>
        <end position="151"/>
    </location>
</feature>
<feature type="transmembrane region" description="Helical" evidence="6">
    <location>
        <begin position="215"/>
        <end position="236"/>
    </location>
</feature>
<feature type="transmembrane region" description="Helical" evidence="6">
    <location>
        <begin position="102"/>
        <end position="120"/>
    </location>
</feature>
<feature type="domain" description="Rhodopsin" evidence="7">
    <location>
        <begin position="24"/>
        <end position="283"/>
    </location>
</feature>
<evidence type="ECO:0000259" key="7">
    <source>
        <dbReference type="Pfam" id="PF20684"/>
    </source>
</evidence>
<evidence type="ECO:0000256" key="3">
    <source>
        <dbReference type="ARBA" id="ARBA00022989"/>
    </source>
</evidence>
<accession>A0A098D8B2</accession>
<feature type="transmembrane region" description="Helical" evidence="6">
    <location>
        <begin position="42"/>
        <end position="62"/>
    </location>
</feature>
<feature type="transmembrane region" description="Helical" evidence="6">
    <location>
        <begin position="259"/>
        <end position="281"/>
    </location>
</feature>
<comment type="similarity">
    <text evidence="5">Belongs to the SAT4 family.</text>
</comment>
<dbReference type="PANTHER" id="PTHR33048:SF92">
    <property type="entry name" value="INTEGRAL MEMBRANE PROTEIN"/>
    <property type="match status" value="1"/>
</dbReference>
<comment type="subcellular location">
    <subcellularLocation>
        <location evidence="1">Membrane</location>
        <topology evidence="1">Multi-pass membrane protein</topology>
    </subcellularLocation>
</comment>
<reference evidence="8" key="1">
    <citation type="journal article" date="2007" name="Science">
        <title>The Fusarium graminearum genome reveals a link between localized polymorphism and pathogen specialization.</title>
        <authorList>
            <person name="Cuomo C.A."/>
            <person name="Gueldener U."/>
            <person name="Xu J.-R."/>
            <person name="Trail F."/>
            <person name="Turgeon B.G."/>
            <person name="Di Pietro A."/>
            <person name="Walton J.D."/>
            <person name="Ma L.-J."/>
            <person name="Baker S.E."/>
            <person name="Rep M."/>
            <person name="Adam G."/>
            <person name="Antoniw J."/>
            <person name="Baldwin T."/>
            <person name="Calvo S.E."/>
            <person name="Chang Y.-L."/>
            <person name="DeCaprio D."/>
            <person name="Gale L.R."/>
            <person name="Gnerre S."/>
            <person name="Goswami R.S."/>
            <person name="Hammond-Kosack K."/>
            <person name="Harris L.J."/>
            <person name="Hilburn K."/>
            <person name="Kennell J.C."/>
            <person name="Kroken S."/>
            <person name="Magnuson J.K."/>
            <person name="Mannhaupt G."/>
            <person name="Mauceli E.W."/>
            <person name="Mewes H.-W."/>
            <person name="Mitterbauer R."/>
            <person name="Muehlbauer G."/>
            <person name="Muensterkoetter M."/>
            <person name="Nelson D."/>
            <person name="O'Donnell K."/>
            <person name="Ouellet T."/>
            <person name="Qi W."/>
            <person name="Quesneville H."/>
            <person name="Roncero M.I.G."/>
            <person name="Seong K.-Y."/>
            <person name="Tetko I.V."/>
            <person name="Urban M."/>
            <person name="Waalwijk C."/>
            <person name="Ward T.J."/>
            <person name="Yao J."/>
            <person name="Birren B.W."/>
            <person name="Kistler H.C."/>
        </authorList>
    </citation>
    <scope>NUCLEOTIDE SEQUENCE [LARGE SCALE GENOMIC DNA]</scope>
    <source>
        <strain evidence="8">PH-1 / ATCC MYA-4620 / FGSC 9075 / NRRL 31084</strain>
    </source>
</reference>
<feature type="transmembrane region" description="Helical" evidence="6">
    <location>
        <begin position="185"/>
        <end position="203"/>
    </location>
</feature>